<feature type="non-terminal residue" evidence="1">
    <location>
        <position position="50"/>
    </location>
</feature>
<sequence length="50" mass="5116">NGHPVGVVHLVELVDADHAAVRQHHRPGLQPALTCASGQSTLSPVSASVV</sequence>
<evidence type="ECO:0000313" key="1">
    <source>
        <dbReference type="EMBL" id="RMZ53055.1"/>
    </source>
</evidence>
<proteinExistence type="predicted"/>
<dbReference type="EMBL" id="QOKY01000202">
    <property type="protein sequence ID" value="RMZ53055.1"/>
    <property type="molecule type" value="Genomic_DNA"/>
</dbReference>
<feature type="non-terminal residue" evidence="1">
    <location>
        <position position="1"/>
    </location>
</feature>
<comment type="caution">
    <text evidence="1">The sequence shown here is derived from an EMBL/GenBank/DDBJ whole genome shotgun (WGS) entry which is preliminary data.</text>
</comment>
<protein>
    <submittedName>
        <fullName evidence="1">Uncharacterized protein</fullName>
    </submittedName>
</protein>
<dbReference type="AlphaFoldDB" id="A0A3M7KTM3"/>
<organism evidence="1 2">
    <name type="scientific">Auxenochlorella protothecoides</name>
    <name type="common">Green microalga</name>
    <name type="synonym">Chlorella protothecoides</name>
    <dbReference type="NCBI Taxonomy" id="3075"/>
    <lineage>
        <taxon>Eukaryota</taxon>
        <taxon>Viridiplantae</taxon>
        <taxon>Chlorophyta</taxon>
        <taxon>core chlorophytes</taxon>
        <taxon>Trebouxiophyceae</taxon>
        <taxon>Chlorellales</taxon>
        <taxon>Chlorellaceae</taxon>
        <taxon>Auxenochlorella</taxon>
    </lineage>
</organism>
<reference evidence="2" key="1">
    <citation type="journal article" date="2018" name="Algal Res.">
        <title>Characterization of plant carbon substrate utilization by Auxenochlorella protothecoides.</title>
        <authorList>
            <person name="Vogler B.W."/>
            <person name="Starkenburg S.R."/>
            <person name="Sudasinghe N."/>
            <person name="Schambach J.Y."/>
            <person name="Rollin J.A."/>
            <person name="Pattathil S."/>
            <person name="Barry A.N."/>
        </authorList>
    </citation>
    <scope>NUCLEOTIDE SEQUENCE [LARGE SCALE GENOMIC DNA]</scope>
    <source>
        <strain evidence="2">UTEX 25</strain>
    </source>
</reference>
<accession>A0A3M7KTM3</accession>
<dbReference type="Proteomes" id="UP000279271">
    <property type="component" value="Unassembled WGS sequence"/>
</dbReference>
<name>A0A3M7KTM3_AUXPR</name>
<evidence type="ECO:0000313" key="2">
    <source>
        <dbReference type="Proteomes" id="UP000279271"/>
    </source>
</evidence>
<gene>
    <name evidence="1" type="ORF">APUTEX25_001174</name>
</gene>